<feature type="transmembrane region" description="Helical" evidence="1">
    <location>
        <begin position="57"/>
        <end position="79"/>
    </location>
</feature>
<evidence type="ECO:0000256" key="1">
    <source>
        <dbReference type="SAM" id="Phobius"/>
    </source>
</evidence>
<keyword evidence="1" id="KW-0812">Transmembrane</keyword>
<dbReference type="Proteomes" id="UP001165042">
    <property type="component" value="Unassembled WGS sequence"/>
</dbReference>
<evidence type="ECO:0000313" key="3">
    <source>
        <dbReference type="Proteomes" id="UP001165042"/>
    </source>
</evidence>
<protein>
    <submittedName>
        <fullName evidence="2">Uncharacterized protein</fullName>
    </submittedName>
</protein>
<reference evidence="2" key="1">
    <citation type="submission" date="2023-02" db="EMBL/GenBank/DDBJ databases">
        <title>Actinokineospora globicatena NBRC 15670.</title>
        <authorList>
            <person name="Ichikawa N."/>
            <person name="Sato H."/>
            <person name="Tonouchi N."/>
        </authorList>
    </citation>
    <scope>NUCLEOTIDE SEQUENCE</scope>
    <source>
        <strain evidence="2">NBRC 15670</strain>
    </source>
</reference>
<feature type="transmembrane region" description="Helical" evidence="1">
    <location>
        <begin position="30"/>
        <end position="51"/>
    </location>
</feature>
<comment type="caution">
    <text evidence="2">The sequence shown here is derived from an EMBL/GenBank/DDBJ whole genome shotgun (WGS) entry which is preliminary data.</text>
</comment>
<keyword evidence="3" id="KW-1185">Reference proteome</keyword>
<organism evidence="2 3">
    <name type="scientific">Actinokineospora globicatena</name>
    <dbReference type="NCBI Taxonomy" id="103729"/>
    <lineage>
        <taxon>Bacteria</taxon>
        <taxon>Bacillati</taxon>
        <taxon>Actinomycetota</taxon>
        <taxon>Actinomycetes</taxon>
        <taxon>Pseudonocardiales</taxon>
        <taxon>Pseudonocardiaceae</taxon>
        <taxon>Actinokineospora</taxon>
    </lineage>
</organism>
<feature type="transmembrane region" description="Helical" evidence="1">
    <location>
        <begin position="218"/>
        <end position="236"/>
    </location>
</feature>
<dbReference type="RefSeq" id="WP_285613563.1">
    <property type="nucleotide sequence ID" value="NZ_BSSD01000018.1"/>
</dbReference>
<keyword evidence="1" id="KW-0472">Membrane</keyword>
<proteinExistence type="predicted"/>
<evidence type="ECO:0000313" key="2">
    <source>
        <dbReference type="EMBL" id="GLW95877.1"/>
    </source>
</evidence>
<feature type="transmembrane region" description="Helical" evidence="1">
    <location>
        <begin position="192"/>
        <end position="212"/>
    </location>
</feature>
<name>A0A9W6QUQ4_9PSEU</name>
<dbReference type="AlphaFoldDB" id="A0A9W6QUQ4"/>
<keyword evidence="1" id="KW-1133">Transmembrane helix</keyword>
<gene>
    <name evidence="2" type="ORF">Aglo03_66930</name>
</gene>
<accession>A0A9W6QUQ4</accession>
<dbReference type="EMBL" id="BSSD01000018">
    <property type="protein sequence ID" value="GLW95877.1"/>
    <property type="molecule type" value="Genomic_DNA"/>
</dbReference>
<sequence length="342" mass="35965">MLVEPVLGAGVLGDPTTELLVRLRPRASRVALRVPVVLSVVLLAFTVFIGVFGEPVLAAFVAVSLLISLWSLYQVCVLVRVSRVSAEILPGAEWCPVDIAVRGAHSLGADVVVTVDGVEVPLRVYGLTLPFRAVVRRTGKAWLVDGGAVAAIRIEGSHEAFPAVRVARARPARRAEEADPTALWAKGLAGRAVRLVLPLVAGLVVVMSLIVIGDLHLLTVLICLVLVVVVFGSQPVRHGHRWIDRRLPGLVARGGWLPVGATASRWTPRVDSTTTTNLVLRLTDGAVAVLELPNAAADLLGTIHDTAGAWVAGPLTPGRVVAVGYPGYPLLAAGKVVSTEPA</sequence>